<dbReference type="InterPro" id="IPR001082">
    <property type="entry name" value="Pilin"/>
</dbReference>
<evidence type="ECO:0000313" key="10">
    <source>
        <dbReference type="Proteomes" id="UP000566711"/>
    </source>
</evidence>
<evidence type="ECO:0000256" key="5">
    <source>
        <dbReference type="ARBA" id="ARBA00022989"/>
    </source>
</evidence>
<dbReference type="AlphaFoldDB" id="A0A7W2EJB4"/>
<dbReference type="Proteomes" id="UP000566711">
    <property type="component" value="Unassembled WGS sequence"/>
</dbReference>
<keyword evidence="3" id="KW-0488">Methylation</keyword>
<keyword evidence="4 8" id="KW-0812">Transmembrane</keyword>
<dbReference type="Pfam" id="PF00114">
    <property type="entry name" value="Pilin"/>
    <property type="match status" value="1"/>
</dbReference>
<dbReference type="RefSeq" id="WP_182219113.1">
    <property type="nucleotide sequence ID" value="NZ_JACEZS010000013.1"/>
</dbReference>
<dbReference type="InterPro" id="IPR045584">
    <property type="entry name" value="Pilin-like"/>
</dbReference>
<keyword evidence="6 8" id="KW-0472">Membrane</keyword>
<comment type="subcellular location">
    <subcellularLocation>
        <location evidence="1">Membrane</location>
        <topology evidence="1">Single-pass membrane protein</topology>
    </subcellularLocation>
</comment>
<reference evidence="9 10" key="1">
    <citation type="submission" date="2020-07" db="EMBL/GenBank/DDBJ databases">
        <title>Novel species isolated from subtropical streams in China.</title>
        <authorList>
            <person name="Lu H."/>
        </authorList>
    </citation>
    <scope>NUCLEOTIDE SEQUENCE [LARGE SCALE GENOMIC DNA]</scope>
    <source>
        <strain evidence="9 10">FT3S</strain>
    </source>
</reference>
<dbReference type="InterPro" id="IPR012902">
    <property type="entry name" value="N_methyl_site"/>
</dbReference>
<dbReference type="PROSITE" id="PS00409">
    <property type="entry name" value="PROKAR_NTER_METHYL"/>
    <property type="match status" value="1"/>
</dbReference>
<evidence type="ECO:0000256" key="7">
    <source>
        <dbReference type="RuleBase" id="RU000389"/>
    </source>
</evidence>
<evidence type="ECO:0000256" key="6">
    <source>
        <dbReference type="ARBA" id="ARBA00023136"/>
    </source>
</evidence>
<dbReference type="SUPFAM" id="SSF54523">
    <property type="entry name" value="Pili subunits"/>
    <property type="match status" value="1"/>
</dbReference>
<dbReference type="GO" id="GO:0015627">
    <property type="term" value="C:type II protein secretion system complex"/>
    <property type="evidence" value="ECO:0007669"/>
    <property type="project" value="InterPro"/>
</dbReference>
<evidence type="ECO:0000256" key="2">
    <source>
        <dbReference type="ARBA" id="ARBA00005233"/>
    </source>
</evidence>
<evidence type="ECO:0000313" key="9">
    <source>
        <dbReference type="EMBL" id="MBA5606884.1"/>
    </source>
</evidence>
<dbReference type="InterPro" id="IPR002416">
    <property type="entry name" value="T2SS_protein-GspH"/>
</dbReference>
<dbReference type="PRINTS" id="PR00885">
    <property type="entry name" value="BCTERIALGSPH"/>
</dbReference>
<protein>
    <submittedName>
        <fullName evidence="9">Pilin</fullName>
    </submittedName>
</protein>
<proteinExistence type="inferred from homology"/>
<comment type="similarity">
    <text evidence="2 7">Belongs to the N-Me-Phe pilin family.</text>
</comment>
<gene>
    <name evidence="9" type="ORF">H3H36_16125</name>
</gene>
<evidence type="ECO:0000256" key="4">
    <source>
        <dbReference type="ARBA" id="ARBA00022692"/>
    </source>
</evidence>
<evidence type="ECO:0000256" key="3">
    <source>
        <dbReference type="ARBA" id="ARBA00022481"/>
    </source>
</evidence>
<dbReference type="PANTHER" id="PTHR30093:SF34">
    <property type="entry name" value="PREPILIN PEPTIDASE-DEPENDENT PROTEIN D"/>
    <property type="match status" value="1"/>
</dbReference>
<evidence type="ECO:0000256" key="1">
    <source>
        <dbReference type="ARBA" id="ARBA00004167"/>
    </source>
</evidence>
<accession>A0A7W2EJB4</accession>
<dbReference type="EMBL" id="JACEZS010000013">
    <property type="protein sequence ID" value="MBA5606884.1"/>
    <property type="molecule type" value="Genomic_DNA"/>
</dbReference>
<dbReference type="Pfam" id="PF07963">
    <property type="entry name" value="N_methyl"/>
    <property type="match status" value="1"/>
</dbReference>
<dbReference type="NCBIfam" id="TIGR02532">
    <property type="entry name" value="IV_pilin_GFxxxE"/>
    <property type="match status" value="1"/>
</dbReference>
<comment type="caution">
    <text evidence="9">The sequence shown here is derived from an EMBL/GenBank/DDBJ whole genome shotgun (WGS) entry which is preliminary data.</text>
</comment>
<keyword evidence="10" id="KW-1185">Reference proteome</keyword>
<dbReference type="GO" id="GO:0015628">
    <property type="term" value="P:protein secretion by the type II secretion system"/>
    <property type="evidence" value="ECO:0007669"/>
    <property type="project" value="InterPro"/>
</dbReference>
<dbReference type="GO" id="GO:0016020">
    <property type="term" value="C:membrane"/>
    <property type="evidence" value="ECO:0007669"/>
    <property type="project" value="UniProtKB-SubCell"/>
</dbReference>
<keyword evidence="5 8" id="KW-1133">Transmembrane helix</keyword>
<keyword evidence="7" id="KW-0281">Fimbrium</keyword>
<sequence>MKSMKMIKKQAQAGFTLIELMIVVAIIGILAAVAIPAYSDYTMKAKVSEAASISAPARLAIAQAFNEGSLAATSTNATLNLPANTAITSKYVKQVDAVGTSATTGTVTVTMQNTNDATIDTKTVVYLITCTAGSACVTTVDPSSTVPTKFIPKV</sequence>
<dbReference type="GO" id="GO:0007155">
    <property type="term" value="P:cell adhesion"/>
    <property type="evidence" value="ECO:0007669"/>
    <property type="project" value="InterPro"/>
</dbReference>
<dbReference type="GO" id="GO:0009289">
    <property type="term" value="C:pilus"/>
    <property type="evidence" value="ECO:0007669"/>
    <property type="project" value="InterPro"/>
</dbReference>
<dbReference type="PANTHER" id="PTHR30093">
    <property type="entry name" value="GENERAL SECRETION PATHWAY PROTEIN G"/>
    <property type="match status" value="1"/>
</dbReference>
<name>A0A7W2EJB4_9BURK</name>
<organism evidence="9 10">
    <name type="scientific">Rugamonas fusca</name>
    <dbReference type="NCBI Taxonomy" id="2758568"/>
    <lineage>
        <taxon>Bacteria</taxon>
        <taxon>Pseudomonadati</taxon>
        <taxon>Pseudomonadota</taxon>
        <taxon>Betaproteobacteria</taxon>
        <taxon>Burkholderiales</taxon>
        <taxon>Oxalobacteraceae</taxon>
        <taxon>Telluria group</taxon>
        <taxon>Rugamonas</taxon>
    </lineage>
</organism>
<evidence type="ECO:0000256" key="8">
    <source>
        <dbReference type="SAM" id="Phobius"/>
    </source>
</evidence>
<feature type="transmembrane region" description="Helical" evidence="8">
    <location>
        <begin position="12"/>
        <end position="38"/>
    </location>
</feature>
<dbReference type="Gene3D" id="3.30.700.10">
    <property type="entry name" value="Glycoprotein, Type 4 Pilin"/>
    <property type="match status" value="1"/>
</dbReference>